<dbReference type="EMBL" id="MU006229">
    <property type="protein sequence ID" value="KAF2824677.1"/>
    <property type="molecule type" value="Genomic_DNA"/>
</dbReference>
<dbReference type="InterPro" id="IPR036871">
    <property type="entry name" value="PX_dom_sf"/>
</dbReference>
<dbReference type="SUPFAM" id="SSF58038">
    <property type="entry name" value="SNARE fusion complex"/>
    <property type="match status" value="1"/>
</dbReference>
<dbReference type="InterPro" id="IPR001683">
    <property type="entry name" value="PX_dom"/>
</dbReference>
<gene>
    <name evidence="8" type="ORF">CC86DRAFT_446841</name>
</gene>
<name>A0A6A6ZWC3_9PLEO</name>
<organism evidence="8 9">
    <name type="scientific">Ophiobolus disseminans</name>
    <dbReference type="NCBI Taxonomy" id="1469910"/>
    <lineage>
        <taxon>Eukaryota</taxon>
        <taxon>Fungi</taxon>
        <taxon>Dikarya</taxon>
        <taxon>Ascomycota</taxon>
        <taxon>Pezizomycotina</taxon>
        <taxon>Dothideomycetes</taxon>
        <taxon>Pleosporomycetidae</taxon>
        <taxon>Pleosporales</taxon>
        <taxon>Pleosporineae</taxon>
        <taxon>Phaeosphaeriaceae</taxon>
        <taxon>Ophiobolus</taxon>
    </lineage>
</organism>
<keyword evidence="9" id="KW-1185">Reference proteome</keyword>
<dbReference type="CDD" id="cd15858">
    <property type="entry name" value="SNARE_VAM7"/>
    <property type="match status" value="1"/>
</dbReference>
<keyword evidence="2" id="KW-0926">Vacuole</keyword>
<comment type="function">
    <text evidence="4">Essential for proper morphogenesis of the vacuole. May exist as structural reinforcement on the surface of the vacuolar membrane and be required for maintenance against rupture by osmotic pressure.</text>
</comment>
<proteinExistence type="predicted"/>
<evidence type="ECO:0000256" key="1">
    <source>
        <dbReference type="ARBA" id="ARBA00004116"/>
    </source>
</evidence>
<feature type="domain" description="T-SNARE coiled-coil homology" evidence="6">
    <location>
        <begin position="311"/>
        <end position="373"/>
    </location>
</feature>
<dbReference type="Proteomes" id="UP000799424">
    <property type="component" value="Unassembled WGS sequence"/>
</dbReference>
<evidence type="ECO:0008006" key="10">
    <source>
        <dbReference type="Google" id="ProtNLM"/>
    </source>
</evidence>
<accession>A0A6A6ZWC3</accession>
<dbReference type="CDD" id="cd06897">
    <property type="entry name" value="PX_SNARE"/>
    <property type="match status" value="1"/>
</dbReference>
<evidence type="ECO:0000256" key="5">
    <source>
        <dbReference type="SAM" id="MobiDB-lite"/>
    </source>
</evidence>
<protein>
    <recommendedName>
        <fullName evidence="10">Phox-like protein</fullName>
    </recommendedName>
</protein>
<dbReference type="GO" id="GO:0016192">
    <property type="term" value="P:vesicle-mediated transport"/>
    <property type="evidence" value="ECO:0007669"/>
    <property type="project" value="UniProtKB-ARBA"/>
</dbReference>
<evidence type="ECO:0000313" key="8">
    <source>
        <dbReference type="EMBL" id="KAF2824677.1"/>
    </source>
</evidence>
<feature type="compositionally biased region" description="Basic and acidic residues" evidence="5">
    <location>
        <begin position="11"/>
        <end position="21"/>
    </location>
</feature>
<feature type="region of interest" description="Disordered" evidence="5">
    <location>
        <begin position="1"/>
        <end position="21"/>
    </location>
</feature>
<evidence type="ECO:0000256" key="2">
    <source>
        <dbReference type="ARBA" id="ARBA00022554"/>
    </source>
</evidence>
<reference evidence="8" key="1">
    <citation type="journal article" date="2020" name="Stud. Mycol.">
        <title>101 Dothideomycetes genomes: a test case for predicting lifestyles and emergence of pathogens.</title>
        <authorList>
            <person name="Haridas S."/>
            <person name="Albert R."/>
            <person name="Binder M."/>
            <person name="Bloem J."/>
            <person name="Labutti K."/>
            <person name="Salamov A."/>
            <person name="Andreopoulos B."/>
            <person name="Baker S."/>
            <person name="Barry K."/>
            <person name="Bills G."/>
            <person name="Bluhm B."/>
            <person name="Cannon C."/>
            <person name="Castanera R."/>
            <person name="Culley D."/>
            <person name="Daum C."/>
            <person name="Ezra D."/>
            <person name="Gonzalez J."/>
            <person name="Henrissat B."/>
            <person name="Kuo A."/>
            <person name="Liang C."/>
            <person name="Lipzen A."/>
            <person name="Lutzoni F."/>
            <person name="Magnuson J."/>
            <person name="Mondo S."/>
            <person name="Nolan M."/>
            <person name="Ohm R."/>
            <person name="Pangilinan J."/>
            <person name="Park H.-J."/>
            <person name="Ramirez L."/>
            <person name="Alfaro M."/>
            <person name="Sun H."/>
            <person name="Tritt A."/>
            <person name="Yoshinaga Y."/>
            <person name="Zwiers L.-H."/>
            <person name="Turgeon B."/>
            <person name="Goodwin S."/>
            <person name="Spatafora J."/>
            <person name="Crous P."/>
            <person name="Grigoriev I."/>
        </authorList>
    </citation>
    <scope>NUCLEOTIDE SEQUENCE</scope>
    <source>
        <strain evidence="8">CBS 113818</strain>
    </source>
</reference>
<dbReference type="SMART" id="SM00312">
    <property type="entry name" value="PX"/>
    <property type="match status" value="1"/>
</dbReference>
<keyword evidence="3" id="KW-0175">Coiled coil</keyword>
<sequence length="374" mass="40646">MAPLKISIPATHEKTPEHGKSYTEYTVKIEHPFPRTATNVAKRYSDFSALDASLRSTVGSAPPAAVPAKSWGIGGFLGLGGTATPDAIEKRRAGLEAYLRAIEIAEDGRWRISKPYRDFLELDDKDSKKAPNLPGSQFGKDRVRDSSDWLDKHGDLKGSLQDARRWLTAREQATAATAQHEAAAKAKQSLIRAGTLISALEEGLGRLSGTSSDSWSGDKLGDGEIRRRRDMISGLKKEKDGLESVLNSMAIKAAISGTSSSSTSSAAVTQEQKAGLFKGATKPTGRRVLGAPQETDKTRELDNEGVLQLQKQIIADQDEDVVDLTTVVRRMREMGVAINTEIVEQNAMLGLLEEDVERVDGKIRIAKKRIGKIK</sequence>
<dbReference type="SMART" id="SM00397">
    <property type="entry name" value="t_SNARE"/>
    <property type="match status" value="1"/>
</dbReference>
<evidence type="ECO:0000259" key="7">
    <source>
        <dbReference type="PROSITE" id="PS50195"/>
    </source>
</evidence>
<dbReference type="PROSITE" id="PS50192">
    <property type="entry name" value="T_SNARE"/>
    <property type="match status" value="1"/>
</dbReference>
<evidence type="ECO:0000259" key="6">
    <source>
        <dbReference type="PROSITE" id="PS50192"/>
    </source>
</evidence>
<evidence type="ECO:0000256" key="3">
    <source>
        <dbReference type="ARBA" id="ARBA00023054"/>
    </source>
</evidence>
<feature type="region of interest" description="Disordered" evidence="5">
    <location>
        <begin position="125"/>
        <end position="145"/>
    </location>
</feature>
<dbReference type="GO" id="GO:0097576">
    <property type="term" value="P:vacuole fusion"/>
    <property type="evidence" value="ECO:0007669"/>
    <property type="project" value="UniProtKB-ARBA"/>
</dbReference>
<dbReference type="FunFam" id="1.20.5.110:FF:000058">
    <property type="entry name" value="VAM7p Vacuolar SNARE protein"/>
    <property type="match status" value="1"/>
</dbReference>
<dbReference type="SUPFAM" id="SSF64268">
    <property type="entry name" value="PX domain"/>
    <property type="match status" value="1"/>
</dbReference>
<evidence type="ECO:0000256" key="4">
    <source>
        <dbReference type="ARBA" id="ARBA00054927"/>
    </source>
</evidence>
<dbReference type="PROSITE" id="PS50195">
    <property type="entry name" value="PX"/>
    <property type="match status" value="1"/>
</dbReference>
<dbReference type="InterPro" id="IPR000727">
    <property type="entry name" value="T_SNARE_dom"/>
</dbReference>
<dbReference type="OrthoDB" id="428895at2759"/>
<dbReference type="GO" id="GO:0000329">
    <property type="term" value="C:fungal-type vacuole membrane"/>
    <property type="evidence" value="ECO:0007669"/>
    <property type="project" value="UniProtKB-ARBA"/>
</dbReference>
<dbReference type="GO" id="GO:0035091">
    <property type="term" value="F:phosphatidylinositol binding"/>
    <property type="evidence" value="ECO:0007669"/>
    <property type="project" value="InterPro"/>
</dbReference>
<dbReference type="Gene3D" id="3.30.1520.10">
    <property type="entry name" value="Phox-like domain"/>
    <property type="match status" value="1"/>
</dbReference>
<evidence type="ECO:0000313" key="9">
    <source>
        <dbReference type="Proteomes" id="UP000799424"/>
    </source>
</evidence>
<dbReference type="AlphaFoldDB" id="A0A6A6ZWC3"/>
<comment type="subcellular location">
    <subcellularLocation>
        <location evidence="1">Vacuole</location>
    </subcellularLocation>
</comment>
<dbReference type="Pfam" id="PF00787">
    <property type="entry name" value="PX"/>
    <property type="match status" value="1"/>
</dbReference>
<feature type="domain" description="PX" evidence="7">
    <location>
        <begin position="3"/>
        <end position="127"/>
    </location>
</feature>
<dbReference type="Gene3D" id="1.20.5.110">
    <property type="match status" value="1"/>
</dbReference>
<dbReference type="GO" id="GO:0007034">
    <property type="term" value="P:vacuolar transport"/>
    <property type="evidence" value="ECO:0007669"/>
    <property type="project" value="UniProtKB-ARBA"/>
</dbReference>